<feature type="transmembrane region" description="Helical" evidence="9">
    <location>
        <begin position="45"/>
        <end position="64"/>
    </location>
</feature>
<feature type="transmembrane region" description="Helical" evidence="9">
    <location>
        <begin position="404"/>
        <end position="425"/>
    </location>
</feature>
<evidence type="ECO:0000313" key="10">
    <source>
        <dbReference type="EMBL" id="MSS58917.1"/>
    </source>
</evidence>
<dbReference type="Proteomes" id="UP000461880">
    <property type="component" value="Unassembled WGS sequence"/>
</dbReference>
<reference evidence="10 11" key="1">
    <citation type="submission" date="2019-08" db="EMBL/GenBank/DDBJ databases">
        <title>In-depth cultivation of the pig gut microbiome towards novel bacterial diversity and tailored functional studies.</title>
        <authorList>
            <person name="Wylensek D."/>
            <person name="Hitch T.C.A."/>
            <person name="Clavel T."/>
        </authorList>
    </citation>
    <scope>NUCLEOTIDE SEQUENCE [LARGE SCALE GENOMIC DNA]</scope>
    <source>
        <strain evidence="10 11">Oil+RF-744-GAM-WT-6</strain>
    </source>
</reference>
<evidence type="ECO:0000256" key="7">
    <source>
        <dbReference type="ARBA" id="ARBA00022989"/>
    </source>
</evidence>
<comment type="function">
    <text evidence="9">Component of the transport system for branched-chain amino acids.</text>
</comment>
<keyword evidence="6 9" id="KW-0029">Amino-acid transport</keyword>
<dbReference type="PANTHER" id="PTHR30588:SF0">
    <property type="entry name" value="BRANCHED-CHAIN AMINO ACID PERMEASE BRNQ"/>
    <property type="match status" value="1"/>
</dbReference>
<evidence type="ECO:0000256" key="2">
    <source>
        <dbReference type="ARBA" id="ARBA00008540"/>
    </source>
</evidence>
<dbReference type="GO" id="GO:0015820">
    <property type="term" value="P:L-leucine transport"/>
    <property type="evidence" value="ECO:0007669"/>
    <property type="project" value="TreeGrafter"/>
</dbReference>
<comment type="similarity">
    <text evidence="2 9">Belongs to the branched chain amino acid transporter family.</text>
</comment>
<feature type="transmembrane region" description="Helical" evidence="9">
    <location>
        <begin position="278"/>
        <end position="300"/>
    </location>
</feature>
<dbReference type="NCBIfam" id="TIGR00796">
    <property type="entry name" value="livcs"/>
    <property type="match status" value="1"/>
</dbReference>
<evidence type="ECO:0000256" key="8">
    <source>
        <dbReference type="ARBA" id="ARBA00023136"/>
    </source>
</evidence>
<comment type="caution">
    <text evidence="10">The sequence shown here is derived from an EMBL/GenBank/DDBJ whole genome shotgun (WGS) entry which is preliminary data.</text>
</comment>
<dbReference type="GO" id="GO:0015190">
    <property type="term" value="F:L-leucine transmembrane transporter activity"/>
    <property type="evidence" value="ECO:0007669"/>
    <property type="project" value="TreeGrafter"/>
</dbReference>
<keyword evidence="4" id="KW-1003">Cell membrane</keyword>
<gene>
    <name evidence="10" type="primary">brnQ</name>
    <name evidence="10" type="ORF">FYJ51_08350</name>
</gene>
<evidence type="ECO:0000256" key="6">
    <source>
        <dbReference type="ARBA" id="ARBA00022970"/>
    </source>
</evidence>
<evidence type="ECO:0000256" key="9">
    <source>
        <dbReference type="RuleBase" id="RU362122"/>
    </source>
</evidence>
<feature type="transmembrane region" description="Helical" evidence="9">
    <location>
        <begin position="76"/>
        <end position="99"/>
    </location>
</feature>
<dbReference type="Pfam" id="PF05525">
    <property type="entry name" value="Branch_AA_trans"/>
    <property type="match status" value="1"/>
</dbReference>
<feature type="transmembrane region" description="Helical" evidence="9">
    <location>
        <begin position="373"/>
        <end position="398"/>
    </location>
</feature>
<name>A0A7X2NSU1_9FIRM</name>
<keyword evidence="8 9" id="KW-0472">Membrane</keyword>
<dbReference type="GO" id="GO:0015188">
    <property type="term" value="F:L-isoleucine transmembrane transporter activity"/>
    <property type="evidence" value="ECO:0007669"/>
    <property type="project" value="TreeGrafter"/>
</dbReference>
<feature type="transmembrane region" description="Helical" evidence="9">
    <location>
        <begin position="12"/>
        <end position="33"/>
    </location>
</feature>
<dbReference type="InterPro" id="IPR004685">
    <property type="entry name" value="Brnchd-chn_aa_trnsp_Livcs"/>
</dbReference>
<keyword evidence="11" id="KW-1185">Reference proteome</keyword>
<proteinExistence type="inferred from homology"/>
<dbReference type="EMBL" id="VUMN01000019">
    <property type="protein sequence ID" value="MSS58917.1"/>
    <property type="molecule type" value="Genomic_DNA"/>
</dbReference>
<protein>
    <recommendedName>
        <fullName evidence="9">Branched-chain amino acid transport system carrier protein</fullName>
    </recommendedName>
</protein>
<keyword evidence="5 9" id="KW-0812">Transmembrane</keyword>
<feature type="transmembrane region" description="Helical" evidence="9">
    <location>
        <begin position="194"/>
        <end position="215"/>
    </location>
</feature>
<keyword evidence="3 9" id="KW-0813">Transport</keyword>
<evidence type="ECO:0000256" key="4">
    <source>
        <dbReference type="ARBA" id="ARBA00022475"/>
    </source>
</evidence>
<feature type="transmembrane region" description="Helical" evidence="9">
    <location>
        <begin position="312"/>
        <end position="330"/>
    </location>
</feature>
<feature type="transmembrane region" description="Helical" evidence="9">
    <location>
        <begin position="336"/>
        <end position="361"/>
    </location>
</feature>
<dbReference type="GO" id="GO:0005886">
    <property type="term" value="C:plasma membrane"/>
    <property type="evidence" value="ECO:0007669"/>
    <property type="project" value="UniProtKB-SubCell"/>
</dbReference>
<evidence type="ECO:0000256" key="3">
    <source>
        <dbReference type="ARBA" id="ARBA00022448"/>
    </source>
</evidence>
<evidence type="ECO:0000313" key="11">
    <source>
        <dbReference type="Proteomes" id="UP000461880"/>
    </source>
</evidence>
<comment type="subcellular location">
    <subcellularLocation>
        <location evidence="1 9">Cell membrane</location>
        <topology evidence="1 9">Multi-pass membrane protein</topology>
    </subcellularLocation>
</comment>
<evidence type="ECO:0000256" key="5">
    <source>
        <dbReference type="ARBA" id="ARBA00022692"/>
    </source>
</evidence>
<dbReference type="PANTHER" id="PTHR30588">
    <property type="entry name" value="BRANCHED-CHAIN AMINO ACID TRANSPORT SYSTEM 2 CARRIER PROTEIN"/>
    <property type="match status" value="1"/>
</dbReference>
<dbReference type="GO" id="GO:0015818">
    <property type="term" value="P:isoleucine transport"/>
    <property type="evidence" value="ECO:0007669"/>
    <property type="project" value="TreeGrafter"/>
</dbReference>
<accession>A0A7X2NSU1</accession>
<feature type="transmembrane region" description="Helical" evidence="9">
    <location>
        <begin position="119"/>
        <end position="138"/>
    </location>
</feature>
<evidence type="ECO:0000256" key="1">
    <source>
        <dbReference type="ARBA" id="ARBA00004651"/>
    </source>
</evidence>
<organism evidence="10 11">
    <name type="scientific">Stecheria intestinalis</name>
    <dbReference type="NCBI Taxonomy" id="2606630"/>
    <lineage>
        <taxon>Bacteria</taxon>
        <taxon>Bacillati</taxon>
        <taxon>Bacillota</taxon>
        <taxon>Erysipelotrichia</taxon>
        <taxon>Erysipelotrichales</taxon>
        <taxon>Erysipelotrichaceae</taxon>
        <taxon>Stecheria</taxon>
    </lineage>
</organism>
<feature type="transmembrane region" description="Helical" evidence="9">
    <location>
        <begin position="227"/>
        <end position="246"/>
    </location>
</feature>
<sequence length="440" mass="46594">MKHRLTRRDILLVGITLFSMFFGSGNLIFPPYLGFEAGTATWKGLAGMSVTAVLFPVLGIIAIARSGDLMMLASRVGKRFATVFTILVFLALGPGLAIPRNAAVSFEMAAAPLMKVIPLWVRIAYSAVFFAIAFRMSIHPERLTNTLGKILGPVLLVLILILVCGCFMNFSGSYSTPGGGYETSPMVRGFLEGYNTMDTLAALNFGNIIVLNLMNRNVTEKKDLVKAACYAGMIAGILLFVIYAAMANVGAMSGSLYSEASNGAAVLTNIVGSLFGNAGILILGIVYVLACLTTCIGLLCSCAEFFAGISKISYRSWVILFTVASFAMSIGGLDQILAFSVPILVALYPVAIVLVILGLLNEKIASVPKIYPWTIWFTAAVSVLLGLQSAGISIPVLSDAIASIPPSADLCWIIPALIGAGIGILRSKGMTAEQMQERAG</sequence>
<feature type="transmembrane region" description="Helical" evidence="9">
    <location>
        <begin position="150"/>
        <end position="174"/>
    </location>
</feature>
<dbReference type="RefSeq" id="WP_154504930.1">
    <property type="nucleotide sequence ID" value="NZ_VUMN01000019.1"/>
</dbReference>
<keyword evidence="7 9" id="KW-1133">Transmembrane helix</keyword>
<dbReference type="AlphaFoldDB" id="A0A7X2NSU1"/>
<dbReference type="GO" id="GO:0005304">
    <property type="term" value="F:L-valine transmembrane transporter activity"/>
    <property type="evidence" value="ECO:0007669"/>
    <property type="project" value="TreeGrafter"/>
</dbReference>